<dbReference type="Pfam" id="PF00067">
    <property type="entry name" value="p450"/>
    <property type="match status" value="1"/>
</dbReference>
<dbReference type="InterPro" id="IPR050121">
    <property type="entry name" value="Cytochrome_P450_monoxygenase"/>
</dbReference>
<evidence type="ECO:0000313" key="4">
    <source>
        <dbReference type="Proteomes" id="UP001194580"/>
    </source>
</evidence>
<name>A0AAD4DM29_9FUNG</name>
<protein>
    <recommendedName>
        <fullName evidence="5">Cytochrome P450</fullName>
    </recommendedName>
</protein>
<dbReference type="GO" id="GO:0020037">
    <property type="term" value="F:heme binding"/>
    <property type="evidence" value="ECO:0007669"/>
    <property type="project" value="InterPro"/>
</dbReference>
<proteinExistence type="inferred from homology"/>
<feature type="binding site" description="axial binding residue" evidence="2">
    <location>
        <position position="472"/>
    </location>
    <ligand>
        <name>heme</name>
        <dbReference type="ChEBI" id="CHEBI:30413"/>
    </ligand>
    <ligandPart>
        <name>Fe</name>
        <dbReference type="ChEBI" id="CHEBI:18248"/>
    </ligandPart>
</feature>
<dbReference type="GO" id="GO:0005506">
    <property type="term" value="F:iron ion binding"/>
    <property type="evidence" value="ECO:0007669"/>
    <property type="project" value="InterPro"/>
</dbReference>
<keyword evidence="2" id="KW-0408">Iron</keyword>
<reference evidence="3" key="1">
    <citation type="journal article" date="2020" name="Fungal Divers.">
        <title>Resolving the Mortierellaceae phylogeny through synthesis of multi-gene phylogenetics and phylogenomics.</title>
        <authorList>
            <person name="Vandepol N."/>
            <person name="Liber J."/>
            <person name="Desiro A."/>
            <person name="Na H."/>
            <person name="Kennedy M."/>
            <person name="Barry K."/>
            <person name="Grigoriev I.V."/>
            <person name="Miller A.N."/>
            <person name="O'Donnell K."/>
            <person name="Stajich J.E."/>
            <person name="Bonito G."/>
        </authorList>
    </citation>
    <scope>NUCLEOTIDE SEQUENCE</scope>
    <source>
        <strain evidence="3">NRRL 28262</strain>
    </source>
</reference>
<dbReference type="EMBL" id="JAAAIL010000010">
    <property type="protein sequence ID" value="KAG0281705.1"/>
    <property type="molecule type" value="Genomic_DNA"/>
</dbReference>
<dbReference type="Proteomes" id="UP001194580">
    <property type="component" value="Unassembled WGS sequence"/>
</dbReference>
<evidence type="ECO:0000256" key="1">
    <source>
        <dbReference type="ARBA" id="ARBA00010617"/>
    </source>
</evidence>
<keyword evidence="2" id="KW-0479">Metal-binding</keyword>
<evidence type="ECO:0000313" key="3">
    <source>
        <dbReference type="EMBL" id="KAG0281705.1"/>
    </source>
</evidence>
<evidence type="ECO:0000256" key="2">
    <source>
        <dbReference type="PIRSR" id="PIRSR602401-1"/>
    </source>
</evidence>
<accession>A0AAD4DM29</accession>
<dbReference type="PRINTS" id="PR00463">
    <property type="entry name" value="EP450I"/>
</dbReference>
<dbReference type="Gene3D" id="1.10.630.10">
    <property type="entry name" value="Cytochrome P450"/>
    <property type="match status" value="1"/>
</dbReference>
<dbReference type="InterPro" id="IPR001128">
    <property type="entry name" value="Cyt_P450"/>
</dbReference>
<keyword evidence="4" id="KW-1185">Reference proteome</keyword>
<dbReference type="GO" id="GO:0016705">
    <property type="term" value="F:oxidoreductase activity, acting on paired donors, with incorporation or reduction of molecular oxygen"/>
    <property type="evidence" value="ECO:0007669"/>
    <property type="project" value="InterPro"/>
</dbReference>
<dbReference type="PANTHER" id="PTHR24305:SF166">
    <property type="entry name" value="CYTOCHROME P450 12A4, MITOCHONDRIAL-RELATED"/>
    <property type="match status" value="1"/>
</dbReference>
<sequence length="530" mass="60876">MTLVALVEKATRQSTASLAVTLSAIITYVFYKSWLYPYHLDPLSKIQGPSPSRIPFLGNMLALTKKKPMMTLFDWAMEYPGSIYRYYWFTRLTLMTSDPVTVGYVLGKGNDNWLKSKETEEMFEQNLGHSLLSMKGHEHTPHRKYLAKGFKHTYLKSMATAFHGVAQDLLGVWRQRLVESRDGDVQNNDKEEQEVRWEHDGKTYTTIDLEPSFYCLTLDSIGQFALGRGFDAIKTPIGPDFDNYKIIVDSFQVTLLTMLPLSNWIPTKTNRRAWSAVREFNSSMEGIVQERKQRLLDEIKANDGEFSQKEGAVSQKKDMLTMLLVDQLIGEGGTDLQIRHDVFSAIFAGHETTSAALSWTFYQLACYPEIQNRVREETRQLYKDRDGAPSYDELNSLPYLNAVIRESLRLWSPVPTNLQIPMFILQRDPKIWGPDSLEFKPERWLDSEKACPPYMPPNGLCYFPFYHGKRSCVGNKIATLEMKTHIANLINTFEFIQTPELREDQGEIDWRWSISLKPSPGVNLGVRLAD</sequence>
<dbReference type="PRINTS" id="PR00385">
    <property type="entry name" value="P450"/>
</dbReference>
<comment type="caution">
    <text evidence="3">The sequence shown here is derived from an EMBL/GenBank/DDBJ whole genome shotgun (WGS) entry which is preliminary data.</text>
</comment>
<gene>
    <name evidence="3" type="ORF">BGZ95_000045</name>
</gene>
<dbReference type="InterPro" id="IPR002401">
    <property type="entry name" value="Cyt_P450_E_grp-I"/>
</dbReference>
<organism evidence="3 4">
    <name type="scientific">Linnemannia exigua</name>
    <dbReference type="NCBI Taxonomy" id="604196"/>
    <lineage>
        <taxon>Eukaryota</taxon>
        <taxon>Fungi</taxon>
        <taxon>Fungi incertae sedis</taxon>
        <taxon>Mucoromycota</taxon>
        <taxon>Mortierellomycotina</taxon>
        <taxon>Mortierellomycetes</taxon>
        <taxon>Mortierellales</taxon>
        <taxon>Mortierellaceae</taxon>
        <taxon>Linnemannia</taxon>
    </lineage>
</organism>
<dbReference type="AlphaFoldDB" id="A0AAD4DM29"/>
<comment type="cofactor">
    <cofactor evidence="2">
        <name>heme</name>
        <dbReference type="ChEBI" id="CHEBI:30413"/>
    </cofactor>
</comment>
<keyword evidence="2" id="KW-0349">Heme</keyword>
<dbReference type="SUPFAM" id="SSF48264">
    <property type="entry name" value="Cytochrome P450"/>
    <property type="match status" value="1"/>
</dbReference>
<comment type="similarity">
    <text evidence="1">Belongs to the cytochrome P450 family.</text>
</comment>
<dbReference type="PANTHER" id="PTHR24305">
    <property type="entry name" value="CYTOCHROME P450"/>
    <property type="match status" value="1"/>
</dbReference>
<dbReference type="GO" id="GO:0004497">
    <property type="term" value="F:monooxygenase activity"/>
    <property type="evidence" value="ECO:0007669"/>
    <property type="project" value="InterPro"/>
</dbReference>
<evidence type="ECO:0008006" key="5">
    <source>
        <dbReference type="Google" id="ProtNLM"/>
    </source>
</evidence>
<dbReference type="InterPro" id="IPR036396">
    <property type="entry name" value="Cyt_P450_sf"/>
</dbReference>